<gene>
    <name evidence="12" type="ORF">SY1_10660</name>
</gene>
<feature type="binding site" evidence="9">
    <location>
        <position position="324"/>
    </location>
    <ligand>
        <name>substrate</name>
    </ligand>
</feature>
<dbReference type="InterPro" id="IPR008927">
    <property type="entry name" value="6-PGluconate_DH-like_C_sf"/>
</dbReference>
<keyword evidence="4 7" id="KW-0560">Oxidoreductase</keyword>
<evidence type="ECO:0000259" key="11">
    <source>
        <dbReference type="SMART" id="SM00984"/>
    </source>
</evidence>
<evidence type="ECO:0000256" key="8">
    <source>
        <dbReference type="PIRSR" id="PIRSR500134-1"/>
    </source>
</evidence>
<dbReference type="SUPFAM" id="SSF48179">
    <property type="entry name" value="6-phosphogluconate dehydrogenase C-terminal domain-like"/>
    <property type="match status" value="1"/>
</dbReference>
<feature type="binding site" evidence="10">
    <location>
        <position position="158"/>
    </location>
    <ligand>
        <name>NAD(+)</name>
        <dbReference type="ChEBI" id="CHEBI:57540"/>
    </ligand>
</feature>
<dbReference type="GO" id="GO:0003979">
    <property type="term" value="F:UDP-glucose 6-dehydrogenase activity"/>
    <property type="evidence" value="ECO:0007669"/>
    <property type="project" value="UniProtKB-EC"/>
</dbReference>
<dbReference type="EMBL" id="FP929056">
    <property type="protein sequence ID" value="CBL28271.1"/>
    <property type="molecule type" value="Genomic_DNA"/>
</dbReference>
<dbReference type="InterPro" id="IPR014026">
    <property type="entry name" value="UDP-Glc/GDP-Man_DH_dimer"/>
</dbReference>
<dbReference type="PANTHER" id="PTHR43750">
    <property type="entry name" value="UDP-GLUCOSE 6-DEHYDROGENASE TUAD"/>
    <property type="match status" value="1"/>
</dbReference>
<dbReference type="Pfam" id="PF03721">
    <property type="entry name" value="UDPG_MGDP_dh_N"/>
    <property type="match status" value="1"/>
</dbReference>
<feature type="binding site" evidence="10">
    <location>
        <position position="331"/>
    </location>
    <ligand>
        <name>NAD(+)</name>
        <dbReference type="ChEBI" id="CHEBI:57540"/>
    </ligand>
</feature>
<dbReference type="InterPro" id="IPR001732">
    <property type="entry name" value="UDP-Glc/GDP-Man_DH_N"/>
</dbReference>
<dbReference type="Pfam" id="PF03720">
    <property type="entry name" value="UDPG_MGDP_dh_C"/>
    <property type="match status" value="1"/>
</dbReference>
<dbReference type="InterPro" id="IPR028357">
    <property type="entry name" value="UDPglc_DH_bac"/>
</dbReference>
<dbReference type="AlphaFoldDB" id="A0AB94IX00"/>
<dbReference type="PANTHER" id="PTHR43750:SF3">
    <property type="entry name" value="UDP-GLUCOSE 6-DEHYDROGENASE TUAD"/>
    <property type="match status" value="1"/>
</dbReference>
<proteinExistence type="inferred from homology"/>
<dbReference type="PIRSF" id="PIRSF000124">
    <property type="entry name" value="UDPglc_GDPman_dh"/>
    <property type="match status" value="1"/>
</dbReference>
<evidence type="ECO:0000256" key="1">
    <source>
        <dbReference type="ARBA" id="ARBA00004701"/>
    </source>
</evidence>
<dbReference type="Gene3D" id="1.20.5.100">
    <property type="entry name" value="Cytochrome c1, transmembrane anchor, C-terminal"/>
    <property type="match status" value="1"/>
</dbReference>
<feature type="active site" description="Nucleophile" evidence="8">
    <location>
        <position position="264"/>
    </location>
</feature>
<comment type="similarity">
    <text evidence="2 7">Belongs to the UDP-glucose/GDP-mannose dehydrogenase family.</text>
</comment>
<dbReference type="InterPro" id="IPR014027">
    <property type="entry name" value="UDP-Glc/GDP-Man_DH_C"/>
</dbReference>
<feature type="binding site" evidence="10">
    <location>
        <position position="121"/>
    </location>
    <ligand>
        <name>NAD(+)</name>
        <dbReference type="ChEBI" id="CHEBI:57540"/>
    </ligand>
</feature>
<evidence type="ECO:0000256" key="2">
    <source>
        <dbReference type="ARBA" id="ARBA00006601"/>
    </source>
</evidence>
<evidence type="ECO:0000256" key="10">
    <source>
        <dbReference type="PIRSR" id="PIRSR500134-3"/>
    </source>
</evidence>
<keyword evidence="5 7" id="KW-0520">NAD</keyword>
<dbReference type="SUPFAM" id="SSF52413">
    <property type="entry name" value="UDP-glucose/GDP-mannose dehydrogenase C-terminal domain"/>
    <property type="match status" value="1"/>
</dbReference>
<dbReference type="SMART" id="SM00984">
    <property type="entry name" value="UDPG_MGDP_dh_C"/>
    <property type="match status" value="1"/>
</dbReference>
<accession>A0AB94IX00</accession>
<feature type="binding site" evidence="10">
    <location>
        <position position="30"/>
    </location>
    <ligand>
        <name>NAD(+)</name>
        <dbReference type="ChEBI" id="CHEBI:57540"/>
    </ligand>
</feature>
<feature type="binding site" evidence="10">
    <location>
        <position position="35"/>
    </location>
    <ligand>
        <name>NAD(+)</name>
        <dbReference type="ChEBI" id="CHEBI:57540"/>
    </ligand>
</feature>
<name>A0AB94IX00_9BACT</name>
<dbReference type="Proteomes" id="UP000008957">
    <property type="component" value="Chromosome"/>
</dbReference>
<dbReference type="InterPro" id="IPR036220">
    <property type="entry name" value="UDP-Glc/GDP-Man_DH_C_sf"/>
</dbReference>
<dbReference type="GO" id="GO:0051287">
    <property type="term" value="F:NAD binding"/>
    <property type="evidence" value="ECO:0007669"/>
    <property type="project" value="InterPro"/>
</dbReference>
<reference evidence="13" key="1">
    <citation type="submission" date="2010-03" db="EMBL/GenBank/DDBJ databases">
        <title>The genome sequence of Synergistetes sp. SGP1.</title>
        <authorList>
            <consortium name="metaHIT consortium -- http://www.metahit.eu/"/>
            <person name="Pajon A."/>
            <person name="Turner K."/>
            <person name="Parkhill J."/>
            <person name="Wade W."/>
            <person name="Vartoukian S."/>
        </authorList>
    </citation>
    <scope>NUCLEOTIDE SEQUENCE [LARGE SCALE GENOMIC DNA]</scope>
    <source>
        <strain evidence="13">SGP1</strain>
    </source>
</reference>
<evidence type="ECO:0000256" key="3">
    <source>
        <dbReference type="ARBA" id="ARBA00012954"/>
    </source>
</evidence>
<dbReference type="KEGG" id="sbr:SY1_10660"/>
<feature type="domain" description="UDP-glucose/GDP-mannose dehydrogenase C-terminal" evidence="11">
    <location>
        <begin position="317"/>
        <end position="421"/>
    </location>
</feature>
<evidence type="ECO:0000256" key="4">
    <source>
        <dbReference type="ARBA" id="ARBA00023002"/>
    </source>
</evidence>
<dbReference type="GO" id="GO:0000271">
    <property type="term" value="P:polysaccharide biosynthetic process"/>
    <property type="evidence" value="ECO:0007669"/>
    <property type="project" value="InterPro"/>
</dbReference>
<feature type="binding site" evidence="9">
    <location>
        <begin position="155"/>
        <end position="158"/>
    </location>
    <ligand>
        <name>substrate</name>
    </ligand>
</feature>
<evidence type="ECO:0000313" key="13">
    <source>
        <dbReference type="Proteomes" id="UP000008957"/>
    </source>
</evidence>
<dbReference type="EC" id="1.1.1.22" evidence="3 7"/>
<dbReference type="RefSeq" id="WP_015556418.1">
    <property type="nucleotide sequence ID" value="NC_021038.1"/>
</dbReference>
<comment type="pathway">
    <text evidence="1">Nucleotide-sugar biosynthesis; UDP-alpha-D-glucuronate biosynthesis; UDP-alpha-D-glucuronate from UDP-alpha-D-glucose: step 1/1.</text>
</comment>
<dbReference type="SUPFAM" id="SSF51735">
    <property type="entry name" value="NAD(P)-binding Rossmann-fold domains"/>
    <property type="match status" value="1"/>
</dbReference>
<dbReference type="InterPro" id="IPR017476">
    <property type="entry name" value="UDP-Glc/GDP-Man"/>
</dbReference>
<sequence length="450" mass="48219">MKLAVIGTGYVGLVTGTCLARYGSTVACVDTNGERVAALRSGRVPFYEPGLDEMMARNAAEGRLSFTTEAAEALEGADVCFITVGTPSAPDGSADLSFVEGAARSVGRGMSGGLLTVVKSTVPVGTNARVRDWIREELEARGARHALNMASNPEFLREGAALRDFVEPDRVVLGADSPEAAETLRRIYSFLEPSKLLFMDIASAEMAKYAANAMLATRISFMNEMACICSRVGADVESVRQAMGRDDRIGSKFLRAGCGYGGSCFPKDVRALRDFARATGYEPNLLTAVDEVNTRAKGLLLEKLRGRLGDLSGRVIALWGLAFKPKTSDTREAPAQVLIHGLLAAGASVRASDPRAIEETRAALGDLPNVTYVPDPYEAARGADALAVVTEWDLYRQPDFVRLRSLLRTPIVVDGRNVYSREEMERAGFDYLSVGRPPVLAASGPAGRAL</sequence>
<reference evidence="12 13" key="2">
    <citation type="submission" date="2010-03" db="EMBL/GenBank/DDBJ databases">
        <authorList>
            <person name="Pajon A."/>
        </authorList>
    </citation>
    <scope>NUCLEOTIDE SEQUENCE [LARGE SCALE GENOMIC DNA]</scope>
    <source>
        <strain evidence="12 13">SGP1</strain>
    </source>
</reference>
<feature type="binding site" evidence="10">
    <location>
        <position position="86"/>
    </location>
    <ligand>
        <name>NAD(+)</name>
        <dbReference type="ChEBI" id="CHEBI:57540"/>
    </ligand>
</feature>
<dbReference type="Pfam" id="PF00984">
    <property type="entry name" value="UDPG_MGDP_dh"/>
    <property type="match status" value="1"/>
</dbReference>
<feature type="binding site" evidence="10">
    <location>
        <position position="267"/>
    </location>
    <ligand>
        <name>NAD(+)</name>
        <dbReference type="ChEBI" id="CHEBI:57540"/>
    </ligand>
</feature>
<dbReference type="NCBIfam" id="TIGR03026">
    <property type="entry name" value="NDP-sugDHase"/>
    <property type="match status" value="1"/>
</dbReference>
<evidence type="ECO:0000256" key="9">
    <source>
        <dbReference type="PIRSR" id="PIRSR500134-2"/>
    </source>
</evidence>
<feature type="binding site" evidence="9">
    <location>
        <position position="261"/>
    </location>
    <ligand>
        <name>substrate</name>
    </ligand>
</feature>
<organism evidence="12 13">
    <name type="scientific">Fretibacterium fastidiosum</name>
    <dbReference type="NCBI Taxonomy" id="651822"/>
    <lineage>
        <taxon>Bacteria</taxon>
        <taxon>Thermotogati</taxon>
        <taxon>Synergistota</taxon>
        <taxon>Synergistia</taxon>
        <taxon>Synergistales</taxon>
        <taxon>Aminobacteriaceae</taxon>
        <taxon>Fretibacterium</taxon>
    </lineage>
</organism>
<feature type="binding site" evidence="9">
    <location>
        <begin position="253"/>
        <end position="257"/>
    </location>
    <ligand>
        <name>substrate</name>
    </ligand>
</feature>
<comment type="catalytic activity">
    <reaction evidence="6 7">
        <text>UDP-alpha-D-glucose + 2 NAD(+) + H2O = UDP-alpha-D-glucuronate + 2 NADH + 3 H(+)</text>
        <dbReference type="Rhea" id="RHEA:23596"/>
        <dbReference type="ChEBI" id="CHEBI:15377"/>
        <dbReference type="ChEBI" id="CHEBI:15378"/>
        <dbReference type="ChEBI" id="CHEBI:57540"/>
        <dbReference type="ChEBI" id="CHEBI:57945"/>
        <dbReference type="ChEBI" id="CHEBI:58052"/>
        <dbReference type="ChEBI" id="CHEBI:58885"/>
        <dbReference type="EC" id="1.1.1.22"/>
    </reaction>
</comment>
<evidence type="ECO:0000313" key="12">
    <source>
        <dbReference type="EMBL" id="CBL28271.1"/>
    </source>
</evidence>
<dbReference type="PIRSF" id="PIRSF500134">
    <property type="entry name" value="UDPglc_DH_bac"/>
    <property type="match status" value="1"/>
</dbReference>
<protein>
    <recommendedName>
        <fullName evidence="3 7">UDP-glucose 6-dehydrogenase</fullName>
        <ecNumber evidence="3 7">1.1.1.22</ecNumber>
    </recommendedName>
</protein>
<dbReference type="Gene3D" id="3.40.50.720">
    <property type="entry name" value="NAD(P)-binding Rossmann-like Domain"/>
    <property type="match status" value="2"/>
</dbReference>
<feature type="binding site" evidence="9">
    <location>
        <position position="208"/>
    </location>
    <ligand>
        <name>substrate</name>
    </ligand>
</feature>
<dbReference type="InterPro" id="IPR036291">
    <property type="entry name" value="NAD(P)-bd_dom_sf"/>
</dbReference>
<evidence type="ECO:0000256" key="6">
    <source>
        <dbReference type="ARBA" id="ARBA00047473"/>
    </source>
</evidence>
<keyword evidence="13" id="KW-1185">Reference proteome</keyword>
<evidence type="ECO:0000256" key="7">
    <source>
        <dbReference type="PIRNR" id="PIRNR000124"/>
    </source>
</evidence>
<evidence type="ECO:0000256" key="5">
    <source>
        <dbReference type="ARBA" id="ARBA00023027"/>
    </source>
</evidence>